<reference evidence="3" key="1">
    <citation type="submission" date="2010-09" db="EMBL/GenBank/DDBJ databases">
        <title>The genome sequence of Geomyces destructans 20631-21.</title>
        <authorList>
            <consortium name="The Broad Institute Genome Sequencing Platform"/>
            <person name="Cuomo C.A."/>
            <person name="Blehert D.S."/>
            <person name="Lorch J.M."/>
            <person name="Young S.K."/>
            <person name="Zeng Q."/>
            <person name="Gargeya S."/>
            <person name="Fitzgerald M."/>
            <person name="Haas B."/>
            <person name="Abouelleil A."/>
            <person name="Alvarado L."/>
            <person name="Arachchi H.M."/>
            <person name="Berlin A."/>
            <person name="Brown A."/>
            <person name="Chapman S.B."/>
            <person name="Chen Z."/>
            <person name="Dunbar C."/>
            <person name="Freedman E."/>
            <person name="Gearin G."/>
            <person name="Gellesch M."/>
            <person name="Goldberg J."/>
            <person name="Griggs A."/>
            <person name="Gujja S."/>
            <person name="Heiman D."/>
            <person name="Howarth C."/>
            <person name="Larson L."/>
            <person name="Lui A."/>
            <person name="MacDonald P.J.P."/>
            <person name="Montmayeur A."/>
            <person name="Murphy C."/>
            <person name="Neiman D."/>
            <person name="Pearson M."/>
            <person name="Priest M."/>
            <person name="Roberts A."/>
            <person name="Saif S."/>
            <person name="Shea T."/>
            <person name="Shenoy N."/>
            <person name="Sisk P."/>
            <person name="Stolte C."/>
            <person name="Sykes S."/>
            <person name="Wortman J."/>
            <person name="Nusbaum C."/>
            <person name="Birren B."/>
        </authorList>
    </citation>
    <scope>NUCLEOTIDE SEQUENCE [LARGE SCALE GENOMIC DNA]</scope>
    <source>
        <strain evidence="3">ATCC MYA-4855 / 20631-21</strain>
    </source>
</reference>
<dbReference type="STRING" id="658429.L8G706"/>
<accession>L8G706</accession>
<dbReference type="OrthoDB" id="5430838at2759"/>
<feature type="region of interest" description="Disordered" evidence="1">
    <location>
        <begin position="303"/>
        <end position="326"/>
    </location>
</feature>
<feature type="compositionally biased region" description="Acidic residues" evidence="1">
    <location>
        <begin position="125"/>
        <end position="138"/>
    </location>
</feature>
<dbReference type="HOGENOM" id="CLU_060579_0_0_1"/>
<dbReference type="InParanoid" id="L8G706"/>
<feature type="region of interest" description="Disordered" evidence="1">
    <location>
        <begin position="115"/>
        <end position="162"/>
    </location>
</feature>
<feature type="compositionally biased region" description="Polar residues" evidence="1">
    <location>
        <begin position="140"/>
        <end position="149"/>
    </location>
</feature>
<gene>
    <name evidence="2" type="ORF">GMDG_00638</name>
</gene>
<keyword evidence="3" id="KW-1185">Reference proteome</keyword>
<feature type="compositionally biased region" description="Basic and acidic residues" evidence="1">
    <location>
        <begin position="115"/>
        <end position="124"/>
    </location>
</feature>
<dbReference type="AlphaFoldDB" id="L8G706"/>
<sequence>MTPWALRLYNSIDSAYQIRMASQEKRITWATSRGATPSTEPTEPAPRPIAQEADSPREEMASKLASLRRRIDEEKAYFNTMEEALQVFRQSHGEDYSAYPEEVRLFAERQARIREESRKRQHQDSEEEWENPPDEEAQETASTLLTETTPAHRPFGRVKDPKVYKGESARELNEFMVSIRASFQYQPRMFPTEQSKVAFAAQYLEGDPMKEWDNRCASQDEGFADPLDIAGFEEFLHDLHIDPANRQRIAALKYNGAHQRKGQGIHKFVTYLEKLEREMEPYTESQRTTHLLTKIHPDMRQRLLEGGDAGNDQPLGHREGSYLRQA</sequence>
<dbReference type="EMBL" id="GL573174">
    <property type="protein sequence ID" value="ELR09020.1"/>
    <property type="molecule type" value="Genomic_DNA"/>
</dbReference>
<evidence type="ECO:0000313" key="2">
    <source>
        <dbReference type="EMBL" id="ELR09020.1"/>
    </source>
</evidence>
<evidence type="ECO:0000256" key="1">
    <source>
        <dbReference type="SAM" id="MobiDB-lite"/>
    </source>
</evidence>
<dbReference type="VEuPathDB" id="FungiDB:GMDG_00638"/>
<feature type="region of interest" description="Disordered" evidence="1">
    <location>
        <begin position="28"/>
        <end position="62"/>
    </location>
</feature>
<evidence type="ECO:0000313" key="3">
    <source>
        <dbReference type="Proteomes" id="UP000011064"/>
    </source>
</evidence>
<proteinExistence type="predicted"/>
<name>L8G706_PSED2</name>
<feature type="compositionally biased region" description="Basic and acidic residues" evidence="1">
    <location>
        <begin position="315"/>
        <end position="326"/>
    </location>
</feature>
<protein>
    <recommendedName>
        <fullName evidence="4">Retrotransposon gag domain-containing protein</fullName>
    </recommendedName>
</protein>
<evidence type="ECO:0008006" key="4">
    <source>
        <dbReference type="Google" id="ProtNLM"/>
    </source>
</evidence>
<organism evidence="2 3">
    <name type="scientific">Pseudogymnoascus destructans (strain ATCC MYA-4855 / 20631-21)</name>
    <name type="common">Bat white-nose syndrome fungus</name>
    <name type="synonym">Geomyces destructans</name>
    <dbReference type="NCBI Taxonomy" id="658429"/>
    <lineage>
        <taxon>Eukaryota</taxon>
        <taxon>Fungi</taxon>
        <taxon>Dikarya</taxon>
        <taxon>Ascomycota</taxon>
        <taxon>Pezizomycotina</taxon>
        <taxon>Leotiomycetes</taxon>
        <taxon>Thelebolales</taxon>
        <taxon>Thelebolaceae</taxon>
        <taxon>Pseudogymnoascus</taxon>
    </lineage>
</organism>
<dbReference type="Proteomes" id="UP000011064">
    <property type="component" value="Unassembled WGS sequence"/>
</dbReference>